<gene>
    <name evidence="2" type="ORF">Glove_155g98</name>
</gene>
<dbReference type="Proteomes" id="UP000266861">
    <property type="component" value="Unassembled WGS sequence"/>
</dbReference>
<keyword evidence="3" id="KW-1185">Reference proteome</keyword>
<evidence type="ECO:0000313" key="3">
    <source>
        <dbReference type="Proteomes" id="UP000266861"/>
    </source>
</evidence>
<feature type="region of interest" description="Disordered" evidence="1">
    <location>
        <begin position="1"/>
        <end position="22"/>
    </location>
</feature>
<accession>A0A397J0Q4</accession>
<proteinExistence type="predicted"/>
<reference evidence="2 3" key="1">
    <citation type="submission" date="2018-08" db="EMBL/GenBank/DDBJ databases">
        <title>Genome and evolution of the arbuscular mycorrhizal fungus Diversispora epigaea (formerly Glomus versiforme) and its bacterial endosymbionts.</title>
        <authorList>
            <person name="Sun X."/>
            <person name="Fei Z."/>
            <person name="Harrison M."/>
        </authorList>
    </citation>
    <scope>NUCLEOTIDE SEQUENCE [LARGE SCALE GENOMIC DNA]</scope>
    <source>
        <strain evidence="2 3">IT104</strain>
    </source>
</reference>
<organism evidence="2 3">
    <name type="scientific">Diversispora epigaea</name>
    <dbReference type="NCBI Taxonomy" id="1348612"/>
    <lineage>
        <taxon>Eukaryota</taxon>
        <taxon>Fungi</taxon>
        <taxon>Fungi incertae sedis</taxon>
        <taxon>Mucoromycota</taxon>
        <taxon>Glomeromycotina</taxon>
        <taxon>Glomeromycetes</taxon>
        <taxon>Diversisporales</taxon>
        <taxon>Diversisporaceae</taxon>
        <taxon>Diversispora</taxon>
    </lineage>
</organism>
<protein>
    <submittedName>
        <fullName evidence="2">Uncharacterized protein</fullName>
    </submittedName>
</protein>
<comment type="caution">
    <text evidence="2">The sequence shown here is derived from an EMBL/GenBank/DDBJ whole genome shotgun (WGS) entry which is preliminary data.</text>
</comment>
<sequence length="54" mass="6251">MTSICAETSRSSINGDITQSQRGKGSFYHYYTKIDSVEEDPSCYPIPRRHYTSW</sequence>
<dbReference type="EMBL" id="PQFF01000146">
    <property type="protein sequence ID" value="RHZ78864.1"/>
    <property type="molecule type" value="Genomic_DNA"/>
</dbReference>
<evidence type="ECO:0000313" key="2">
    <source>
        <dbReference type="EMBL" id="RHZ78864.1"/>
    </source>
</evidence>
<name>A0A397J0Q4_9GLOM</name>
<evidence type="ECO:0000256" key="1">
    <source>
        <dbReference type="SAM" id="MobiDB-lite"/>
    </source>
</evidence>
<dbReference type="AlphaFoldDB" id="A0A397J0Q4"/>